<comment type="caution">
    <text evidence="2">The sequence shown here is derived from an EMBL/GenBank/DDBJ whole genome shotgun (WGS) entry which is preliminary data.</text>
</comment>
<organism evidence="2 3">
    <name type="scientific">Sphaerospermopsis aphanizomenoides LEGE 00250</name>
    <dbReference type="NCBI Taxonomy" id="2777972"/>
    <lineage>
        <taxon>Bacteria</taxon>
        <taxon>Bacillati</taxon>
        <taxon>Cyanobacteriota</taxon>
        <taxon>Cyanophyceae</taxon>
        <taxon>Nostocales</taxon>
        <taxon>Aphanizomenonaceae</taxon>
        <taxon>Sphaerospermopsis</taxon>
        <taxon>Sphaerospermopsis aphanizomenoides</taxon>
    </lineage>
</organism>
<dbReference type="Proteomes" id="UP000606776">
    <property type="component" value="Unassembled WGS sequence"/>
</dbReference>
<evidence type="ECO:0000313" key="3">
    <source>
        <dbReference type="Proteomes" id="UP000606776"/>
    </source>
</evidence>
<dbReference type="RefSeq" id="WP_193943493.1">
    <property type="nucleotide sequence ID" value="NZ_JADEWB010000114.1"/>
</dbReference>
<feature type="region of interest" description="Disordered" evidence="1">
    <location>
        <begin position="24"/>
        <end position="60"/>
    </location>
</feature>
<keyword evidence="3" id="KW-1185">Reference proteome</keyword>
<evidence type="ECO:0000313" key="2">
    <source>
        <dbReference type="EMBL" id="MBE9237736.1"/>
    </source>
</evidence>
<protein>
    <submittedName>
        <fullName evidence="2">Uncharacterized protein</fullName>
    </submittedName>
</protein>
<accession>A0ABR9VGW6</accession>
<evidence type="ECO:0000256" key="1">
    <source>
        <dbReference type="SAM" id="MobiDB-lite"/>
    </source>
</evidence>
<dbReference type="PROSITE" id="PS51257">
    <property type="entry name" value="PROKAR_LIPOPROTEIN"/>
    <property type="match status" value="1"/>
</dbReference>
<proteinExistence type="predicted"/>
<reference evidence="2 3" key="1">
    <citation type="submission" date="2020-10" db="EMBL/GenBank/DDBJ databases">
        <authorList>
            <person name="Castelo-Branco R."/>
            <person name="Eusebio N."/>
            <person name="Adriana R."/>
            <person name="Vieira A."/>
            <person name="Brugerolle De Fraissinette N."/>
            <person name="Rezende De Castro R."/>
            <person name="Schneider M.P."/>
            <person name="Vasconcelos V."/>
            <person name="Leao P.N."/>
        </authorList>
    </citation>
    <scope>NUCLEOTIDE SEQUENCE [LARGE SCALE GENOMIC DNA]</scope>
    <source>
        <strain evidence="2 3">LEGE 00250</strain>
    </source>
</reference>
<dbReference type="EMBL" id="JADEWB010000114">
    <property type="protein sequence ID" value="MBE9237736.1"/>
    <property type="molecule type" value="Genomic_DNA"/>
</dbReference>
<feature type="compositionally biased region" description="Low complexity" evidence="1">
    <location>
        <begin position="24"/>
        <end position="49"/>
    </location>
</feature>
<sequence length="114" mass="12678">MKLTLGNLLVLSILIVFISISCSQQNPPNQSVEPVEPVQPPTENVTPVEPKVESSPVSPEITSTSKKIVKEEVVCAYKSEEAAQEFVNNVKQNFNTNNVEIEARGNCVVYKWYK</sequence>
<gene>
    <name evidence="2" type="ORF">IQ227_17295</name>
</gene>
<name>A0ABR9VGW6_9CYAN</name>